<feature type="site" description="Important for channel permeability" evidence="8">
    <location>
        <position position="298"/>
    </location>
</feature>
<feature type="non-terminal residue" evidence="10">
    <location>
        <position position="329"/>
    </location>
</feature>
<dbReference type="KEGG" id="fcy:FRACYDRAFT_196923"/>
<keyword evidence="5 9" id="KW-1133">Transmembrane helix</keyword>
<feature type="transmembrane region" description="Helical" evidence="9">
    <location>
        <begin position="73"/>
        <end position="90"/>
    </location>
</feature>
<feature type="transmembrane region" description="Helical" evidence="9">
    <location>
        <begin position="102"/>
        <end position="123"/>
    </location>
</feature>
<comment type="similarity">
    <text evidence="2">Belongs to the urea transporter family.</text>
</comment>
<dbReference type="InterPro" id="IPR004937">
    <property type="entry name" value="Urea_transporter"/>
</dbReference>
<dbReference type="PIRSF" id="PIRSF016502">
    <property type="entry name" value="Urea_transporter"/>
    <property type="match status" value="1"/>
</dbReference>
<keyword evidence="4 9" id="KW-0812">Transmembrane</keyword>
<evidence type="ECO:0000256" key="7">
    <source>
        <dbReference type="ARBA" id="ARBA00033993"/>
    </source>
</evidence>
<evidence type="ECO:0000256" key="2">
    <source>
        <dbReference type="ARBA" id="ARBA00005914"/>
    </source>
</evidence>
<keyword evidence="6 9" id="KW-0472">Membrane</keyword>
<dbReference type="OrthoDB" id="426293at2759"/>
<reference evidence="10 11" key="1">
    <citation type="submission" date="2016-09" db="EMBL/GenBank/DDBJ databases">
        <title>Extensive genetic diversity and differential bi-allelic expression allows diatom success in the polar Southern Ocean.</title>
        <authorList>
            <consortium name="DOE Joint Genome Institute"/>
            <person name="Mock T."/>
            <person name="Otillar R.P."/>
            <person name="Strauss J."/>
            <person name="Dupont C."/>
            <person name="Frickenhaus S."/>
            <person name="Maumus F."/>
            <person name="Mcmullan M."/>
            <person name="Sanges R."/>
            <person name="Schmutz J."/>
            <person name="Toseland A."/>
            <person name="Valas R."/>
            <person name="Veluchamy A."/>
            <person name="Ward B.J."/>
            <person name="Allen A."/>
            <person name="Barry K."/>
            <person name="Falciatore A."/>
            <person name="Ferrante M."/>
            <person name="Fortunato A.E."/>
            <person name="Gloeckner G."/>
            <person name="Gruber A."/>
            <person name="Hipkin R."/>
            <person name="Janech M."/>
            <person name="Kroth P."/>
            <person name="Leese F."/>
            <person name="Lindquist E."/>
            <person name="Lyon B.R."/>
            <person name="Martin J."/>
            <person name="Mayer C."/>
            <person name="Parker M."/>
            <person name="Quesneville H."/>
            <person name="Raymond J."/>
            <person name="Uhlig C."/>
            <person name="Valentin K.U."/>
            <person name="Worden A.Z."/>
            <person name="Armbrust E.V."/>
            <person name="Bowler C."/>
            <person name="Green B."/>
            <person name="Moulton V."/>
            <person name="Van Oosterhout C."/>
            <person name="Grigoriev I."/>
        </authorList>
    </citation>
    <scope>NUCLEOTIDE SEQUENCE [LARGE SCALE GENOMIC DNA]</scope>
    <source>
        <strain evidence="10 11">CCMP1102</strain>
    </source>
</reference>
<feature type="transmembrane region" description="Helical" evidence="9">
    <location>
        <begin position="20"/>
        <end position="41"/>
    </location>
</feature>
<evidence type="ECO:0000313" key="11">
    <source>
        <dbReference type="Proteomes" id="UP000095751"/>
    </source>
</evidence>
<dbReference type="Proteomes" id="UP000095751">
    <property type="component" value="Unassembled WGS sequence"/>
</dbReference>
<dbReference type="PANTHER" id="PTHR10464:SF4">
    <property type="entry name" value="UREA TRANSPORTER"/>
    <property type="match status" value="1"/>
</dbReference>
<dbReference type="PANTHER" id="PTHR10464">
    <property type="entry name" value="UREA TRANSPORTER"/>
    <property type="match status" value="1"/>
</dbReference>
<organism evidence="10 11">
    <name type="scientific">Fragilariopsis cylindrus CCMP1102</name>
    <dbReference type="NCBI Taxonomy" id="635003"/>
    <lineage>
        <taxon>Eukaryota</taxon>
        <taxon>Sar</taxon>
        <taxon>Stramenopiles</taxon>
        <taxon>Ochrophyta</taxon>
        <taxon>Bacillariophyta</taxon>
        <taxon>Bacillariophyceae</taxon>
        <taxon>Bacillariophycidae</taxon>
        <taxon>Bacillariales</taxon>
        <taxon>Bacillariaceae</taxon>
        <taxon>Fragilariopsis</taxon>
    </lineage>
</organism>
<dbReference type="InterPro" id="IPR029020">
    <property type="entry name" value="Ammonium/urea_transptr"/>
</dbReference>
<evidence type="ECO:0000256" key="8">
    <source>
        <dbReference type="PIRSR" id="PIRSR016502-1"/>
    </source>
</evidence>
<evidence type="ECO:0000256" key="3">
    <source>
        <dbReference type="ARBA" id="ARBA00022475"/>
    </source>
</evidence>
<keyword evidence="11" id="KW-1185">Reference proteome</keyword>
<dbReference type="Pfam" id="PF03253">
    <property type="entry name" value="UT"/>
    <property type="match status" value="1"/>
</dbReference>
<evidence type="ECO:0000313" key="10">
    <source>
        <dbReference type="EMBL" id="OEU07978.1"/>
    </source>
</evidence>
<evidence type="ECO:0000256" key="1">
    <source>
        <dbReference type="ARBA" id="ARBA00004651"/>
    </source>
</evidence>
<feature type="transmembrane region" description="Helical" evidence="9">
    <location>
        <begin position="215"/>
        <end position="236"/>
    </location>
</feature>
<dbReference type="Gene3D" id="1.10.3430.10">
    <property type="entry name" value="Ammonium transporter AmtB like domains"/>
    <property type="match status" value="1"/>
</dbReference>
<gene>
    <name evidence="10" type="ORF">FRACYDRAFT_196923</name>
</gene>
<dbReference type="AlphaFoldDB" id="A0A1E7EPU9"/>
<dbReference type="EMBL" id="KV784382">
    <property type="protein sequence ID" value="OEU07978.1"/>
    <property type="molecule type" value="Genomic_DNA"/>
</dbReference>
<dbReference type="GO" id="GO:0015204">
    <property type="term" value="F:urea transmembrane transporter activity"/>
    <property type="evidence" value="ECO:0007669"/>
    <property type="project" value="InterPro"/>
</dbReference>
<evidence type="ECO:0000256" key="6">
    <source>
        <dbReference type="ARBA" id="ARBA00023136"/>
    </source>
</evidence>
<keyword evidence="3" id="KW-1003">Cell membrane</keyword>
<accession>A0A1E7EPU9</accession>
<evidence type="ECO:0000256" key="5">
    <source>
        <dbReference type="ARBA" id="ARBA00022989"/>
    </source>
</evidence>
<name>A0A1E7EPU9_9STRA</name>
<protein>
    <submittedName>
        <fullName evidence="10">Urea transporter</fullName>
    </submittedName>
</protein>
<comment type="catalytic activity">
    <reaction evidence="7">
        <text>urea(in) = urea(out)</text>
        <dbReference type="Rhea" id="RHEA:32799"/>
        <dbReference type="ChEBI" id="CHEBI:16199"/>
    </reaction>
</comment>
<feature type="transmembrane region" description="Helical" evidence="9">
    <location>
        <begin position="47"/>
        <end position="66"/>
    </location>
</feature>
<dbReference type="InParanoid" id="A0A1E7EPU9"/>
<sequence>MKRVPFPEFFVFVELCLRGIGQVVFQNNPITGLFILIALFIQSDRVAVHGVIGTVSGTIIAYLLGFEKGLKRSGLFGYNSVLCGLAIATFDNPDEEKYRGFSPAILISTIVFSCFSSILFVFMGKLLHPYKTPPFTLPFNVSVVIYMLATVNMERVKTAVVGVHNESGVDLDFDVTITIQGFFAGCIRGIGQIFLADNIVSGALVLTGISICSRISAMGALFGSIIGSAVGVMIGVPCAQVESGLFGFNSCLTVIAMFMFYTPSRTVFTVSILAGSMTVILQQSLTTLLQPYGIPFMTLPFCFAAMPFIVIQGTSSLIAVPLSSITVPE</sequence>
<dbReference type="GO" id="GO:0005886">
    <property type="term" value="C:plasma membrane"/>
    <property type="evidence" value="ECO:0007669"/>
    <property type="project" value="UniProtKB-SubCell"/>
</dbReference>
<evidence type="ECO:0000256" key="4">
    <source>
        <dbReference type="ARBA" id="ARBA00022692"/>
    </source>
</evidence>
<evidence type="ECO:0000256" key="9">
    <source>
        <dbReference type="SAM" id="Phobius"/>
    </source>
</evidence>
<proteinExistence type="inferred from homology"/>
<comment type="subcellular location">
    <subcellularLocation>
        <location evidence="1">Cell membrane</location>
        <topology evidence="1">Multi-pass membrane protein</topology>
    </subcellularLocation>
</comment>